<sequence>MPSDSDNPMLDVPPLDVVGFLAVQRLSSNFKASMERAWLISKQDSLSMEVANLSGELEVVKSEMEELQAQVASLSTCRNSSWEALHQRSRELELLDSDSTVVTSLANSTSQEISHLQEEKQTLLRCSKELKAMIKDSLDRF</sequence>
<evidence type="ECO:0000256" key="1">
    <source>
        <dbReference type="SAM" id="Coils"/>
    </source>
</evidence>
<dbReference type="Proteomes" id="UP000017836">
    <property type="component" value="Unassembled WGS sequence"/>
</dbReference>
<proteinExistence type="predicted"/>
<keyword evidence="3" id="KW-1185">Reference proteome</keyword>
<evidence type="ECO:0000313" key="3">
    <source>
        <dbReference type="Proteomes" id="UP000017836"/>
    </source>
</evidence>
<keyword evidence="1" id="KW-0175">Coiled coil</keyword>
<name>W1NE79_AMBTC</name>
<feature type="coiled-coil region" evidence="1">
    <location>
        <begin position="50"/>
        <end position="77"/>
    </location>
</feature>
<accession>W1NE79</accession>
<reference evidence="3" key="1">
    <citation type="journal article" date="2013" name="Science">
        <title>The Amborella genome and the evolution of flowering plants.</title>
        <authorList>
            <consortium name="Amborella Genome Project"/>
        </authorList>
    </citation>
    <scope>NUCLEOTIDE SEQUENCE [LARGE SCALE GENOMIC DNA]</scope>
</reference>
<gene>
    <name evidence="2" type="ORF">AMTR_s00004p00195250</name>
</gene>
<dbReference type="AlphaFoldDB" id="W1NE79"/>
<evidence type="ECO:0000313" key="2">
    <source>
        <dbReference type="EMBL" id="ERM93691.1"/>
    </source>
</evidence>
<organism evidence="2 3">
    <name type="scientific">Amborella trichopoda</name>
    <dbReference type="NCBI Taxonomy" id="13333"/>
    <lineage>
        <taxon>Eukaryota</taxon>
        <taxon>Viridiplantae</taxon>
        <taxon>Streptophyta</taxon>
        <taxon>Embryophyta</taxon>
        <taxon>Tracheophyta</taxon>
        <taxon>Spermatophyta</taxon>
        <taxon>Magnoliopsida</taxon>
        <taxon>Amborellales</taxon>
        <taxon>Amborellaceae</taxon>
        <taxon>Amborella</taxon>
    </lineage>
</organism>
<dbReference type="HOGENOM" id="CLU_152162_0_0_1"/>
<protein>
    <submittedName>
        <fullName evidence="2">Uncharacterized protein</fullName>
    </submittedName>
</protein>
<dbReference type="Gramene" id="ERM93691">
    <property type="protein sequence ID" value="ERM93691"/>
    <property type="gene ID" value="AMTR_s00004p00195250"/>
</dbReference>
<dbReference type="EMBL" id="KI397628">
    <property type="protein sequence ID" value="ERM93691.1"/>
    <property type="molecule type" value="Genomic_DNA"/>
</dbReference>